<sequence>MKINLKRSFLRSYLKNFSIFLIFFFGGFILSIFTSKFIRSIDFKNNIQINGYQEIFINNLFVSLLILISGIVSLGLLSSIIIFLNGFFLGAFFISYTYIYGIDIALYYIIFHSPVEIVGLFLFYFVSYDISKHIIKYILSKDRIPFRTRGKIYFIQLLTGLFLLFIASVIEFYFINI</sequence>
<keyword evidence="1" id="KW-0472">Membrane</keyword>
<dbReference type="Pfam" id="PF01944">
    <property type="entry name" value="SpoIIM"/>
    <property type="match status" value="1"/>
</dbReference>
<reference evidence="2 3" key="1">
    <citation type="submission" date="2016-10" db="EMBL/GenBank/DDBJ databases">
        <title>Whole genome sequence of hyper active fibrinolysis bacterium Bacillus pumilus strain VV3 isolated from fermented rice.</title>
        <authorList>
            <person name="Mariadas V.A."/>
            <person name="Vijayaraghavan P."/>
            <person name="Dhandapani V."/>
        </authorList>
    </citation>
    <scope>NUCLEOTIDE SEQUENCE [LARGE SCALE GENOMIC DNA]</scope>
    <source>
        <strain evidence="2 3">VV3</strain>
    </source>
</reference>
<feature type="transmembrane region" description="Helical" evidence="1">
    <location>
        <begin position="55"/>
        <end position="74"/>
    </location>
</feature>
<name>A0AAC9IFP9_9BACI</name>
<dbReference type="RefSeq" id="WP_071168102.1">
    <property type="nucleotide sequence ID" value="NZ_CP017786.1"/>
</dbReference>
<protein>
    <recommendedName>
        <fullName evidence="4">Stage II sporulation protein M</fullName>
    </recommendedName>
</protein>
<accession>A0AAC9IFP9</accession>
<proteinExistence type="predicted"/>
<keyword evidence="1" id="KW-1133">Transmembrane helix</keyword>
<feature type="transmembrane region" description="Helical" evidence="1">
    <location>
        <begin position="81"/>
        <end position="99"/>
    </location>
</feature>
<organism evidence="2 3">
    <name type="scientific">Bacillus xiamenensis</name>
    <dbReference type="NCBI Taxonomy" id="1178537"/>
    <lineage>
        <taxon>Bacteria</taxon>
        <taxon>Bacillati</taxon>
        <taxon>Bacillota</taxon>
        <taxon>Bacilli</taxon>
        <taxon>Bacillales</taxon>
        <taxon>Bacillaceae</taxon>
        <taxon>Bacillus</taxon>
    </lineage>
</organism>
<dbReference type="KEGG" id="bxi:BK049_06265"/>
<feature type="transmembrane region" description="Helical" evidence="1">
    <location>
        <begin position="105"/>
        <end position="131"/>
    </location>
</feature>
<evidence type="ECO:0000256" key="1">
    <source>
        <dbReference type="SAM" id="Phobius"/>
    </source>
</evidence>
<evidence type="ECO:0008006" key="4">
    <source>
        <dbReference type="Google" id="ProtNLM"/>
    </source>
</evidence>
<dbReference type="AlphaFoldDB" id="A0AAC9IFP9"/>
<feature type="transmembrane region" description="Helical" evidence="1">
    <location>
        <begin position="152"/>
        <end position="175"/>
    </location>
</feature>
<keyword evidence="1" id="KW-0812">Transmembrane</keyword>
<gene>
    <name evidence="2" type="ORF">BK049_06265</name>
</gene>
<dbReference type="InterPro" id="IPR002798">
    <property type="entry name" value="SpoIIM-like"/>
</dbReference>
<evidence type="ECO:0000313" key="2">
    <source>
        <dbReference type="EMBL" id="AOZ88336.1"/>
    </source>
</evidence>
<dbReference type="EMBL" id="CP017786">
    <property type="protein sequence ID" value="AOZ88336.1"/>
    <property type="molecule type" value="Genomic_DNA"/>
</dbReference>
<evidence type="ECO:0000313" key="3">
    <source>
        <dbReference type="Proteomes" id="UP000177709"/>
    </source>
</evidence>
<dbReference type="Proteomes" id="UP000177709">
    <property type="component" value="Chromosome"/>
</dbReference>
<feature type="transmembrane region" description="Helical" evidence="1">
    <location>
        <begin position="12"/>
        <end position="35"/>
    </location>
</feature>